<dbReference type="InterPro" id="IPR002347">
    <property type="entry name" value="SDR_fam"/>
</dbReference>
<dbReference type="EMBL" id="WUTW01000002">
    <property type="protein sequence ID" value="MXQ65091.1"/>
    <property type="molecule type" value="Genomic_DNA"/>
</dbReference>
<accession>A0A6I4W6G2</accession>
<keyword evidence="2 4" id="KW-0560">Oxidoreductase</keyword>
<evidence type="ECO:0000256" key="2">
    <source>
        <dbReference type="ARBA" id="ARBA00023002"/>
    </source>
</evidence>
<organism evidence="4 5">
    <name type="scientific">Actinomadura rayongensis</name>
    <dbReference type="NCBI Taxonomy" id="1429076"/>
    <lineage>
        <taxon>Bacteria</taxon>
        <taxon>Bacillati</taxon>
        <taxon>Actinomycetota</taxon>
        <taxon>Actinomycetes</taxon>
        <taxon>Streptosporangiales</taxon>
        <taxon>Thermomonosporaceae</taxon>
        <taxon>Actinomadura</taxon>
    </lineage>
</organism>
<dbReference type="CDD" id="cd05233">
    <property type="entry name" value="SDR_c"/>
    <property type="match status" value="1"/>
</dbReference>
<keyword evidence="5" id="KW-1185">Reference proteome</keyword>
<dbReference type="PANTHER" id="PTHR43639:SF1">
    <property type="entry name" value="SHORT-CHAIN DEHYDROGENASE_REDUCTASE FAMILY PROTEIN"/>
    <property type="match status" value="1"/>
</dbReference>
<dbReference type="PRINTS" id="PR00081">
    <property type="entry name" value="GDHRDH"/>
</dbReference>
<name>A0A6I4W6G2_9ACTN</name>
<dbReference type="AlphaFoldDB" id="A0A6I4W6G2"/>
<dbReference type="InterPro" id="IPR057326">
    <property type="entry name" value="KR_dom"/>
</dbReference>
<evidence type="ECO:0000313" key="4">
    <source>
        <dbReference type="EMBL" id="MXQ65091.1"/>
    </source>
</evidence>
<comment type="caution">
    <text evidence="4">The sequence shown here is derived from an EMBL/GenBank/DDBJ whole genome shotgun (WGS) entry which is preliminary data.</text>
</comment>
<dbReference type="PRINTS" id="PR00080">
    <property type="entry name" value="SDRFAMILY"/>
</dbReference>
<gene>
    <name evidence="4" type="ORF">GQ466_13705</name>
</gene>
<evidence type="ECO:0000256" key="1">
    <source>
        <dbReference type="ARBA" id="ARBA00006484"/>
    </source>
</evidence>
<dbReference type="SUPFAM" id="SSF51735">
    <property type="entry name" value="NAD(P)-binding Rossmann-fold domains"/>
    <property type="match status" value="1"/>
</dbReference>
<dbReference type="Proteomes" id="UP000431901">
    <property type="component" value="Unassembled WGS sequence"/>
</dbReference>
<dbReference type="InterPro" id="IPR036291">
    <property type="entry name" value="NAD(P)-bd_dom_sf"/>
</dbReference>
<dbReference type="Gene3D" id="3.40.50.720">
    <property type="entry name" value="NAD(P)-binding Rossmann-like Domain"/>
    <property type="match status" value="1"/>
</dbReference>
<dbReference type="GO" id="GO:0047936">
    <property type="term" value="F:glucose 1-dehydrogenase [NAD(P)+] activity"/>
    <property type="evidence" value="ECO:0007669"/>
    <property type="project" value="UniProtKB-EC"/>
</dbReference>
<reference evidence="4 5" key="1">
    <citation type="submission" date="2019-12" db="EMBL/GenBank/DDBJ databases">
        <title>Nocardia macrotermitis sp. nov. and Nocardia aurantia sp. nov., isolated from the gut of the fungus growing-termite Macrotermes natalensis.</title>
        <authorList>
            <person name="Christine B."/>
            <person name="Rene B."/>
        </authorList>
    </citation>
    <scope>NUCLEOTIDE SEQUENCE [LARGE SCALE GENOMIC DNA]</scope>
    <source>
        <strain evidence="4 5">DSM 102126</strain>
    </source>
</reference>
<dbReference type="FunFam" id="3.40.50.720:FF:000084">
    <property type="entry name" value="Short-chain dehydrogenase reductase"/>
    <property type="match status" value="1"/>
</dbReference>
<proteinExistence type="inferred from homology"/>
<dbReference type="EC" id="1.1.1.47" evidence="4"/>
<evidence type="ECO:0000313" key="5">
    <source>
        <dbReference type="Proteomes" id="UP000431901"/>
    </source>
</evidence>
<sequence length="249" mass="25062">MSSSLTGKTALVTGSTSGIGRAVADVLAERGAHVIVSGRDAGRGAQAVEAIRAAGGKADFVAADLTSTDGARTLAREASAVTGRIDVLVNNAGIFPFAPTAGTTEEILDSVYAVNVKAPFVLVAELAPKMAERGGGAIVNISSVVATKGSKDAVVYALSKAALDNLSRSWTIEFAPSGVRVNTVSPGPIVTEGARDLLSANRETFEARIPAGRLGEPRDVAAAVAFLAADEAGFVHGANLTADGGFTAA</sequence>
<evidence type="ECO:0000259" key="3">
    <source>
        <dbReference type="SMART" id="SM00822"/>
    </source>
</evidence>
<dbReference type="OrthoDB" id="7064009at2"/>
<dbReference type="RefSeq" id="WP_161103233.1">
    <property type="nucleotide sequence ID" value="NZ_JBHLYI010000001.1"/>
</dbReference>
<comment type="similarity">
    <text evidence="1">Belongs to the short-chain dehydrogenases/reductases (SDR) family.</text>
</comment>
<dbReference type="Pfam" id="PF13561">
    <property type="entry name" value="adh_short_C2"/>
    <property type="match status" value="1"/>
</dbReference>
<dbReference type="PANTHER" id="PTHR43639">
    <property type="entry name" value="OXIDOREDUCTASE, SHORT-CHAIN DEHYDROGENASE/REDUCTASE FAMILY (AFU_ORTHOLOGUE AFUA_5G02870)"/>
    <property type="match status" value="1"/>
</dbReference>
<dbReference type="NCBIfam" id="NF005559">
    <property type="entry name" value="PRK07231.1"/>
    <property type="match status" value="1"/>
</dbReference>
<dbReference type="SMART" id="SM00822">
    <property type="entry name" value="PKS_KR"/>
    <property type="match status" value="1"/>
</dbReference>
<protein>
    <submittedName>
        <fullName evidence="4">Glucose 1-dehydrogenase</fullName>
        <ecNumber evidence="4">1.1.1.47</ecNumber>
    </submittedName>
</protein>
<feature type="domain" description="Ketoreductase" evidence="3">
    <location>
        <begin position="8"/>
        <end position="187"/>
    </location>
</feature>